<evidence type="ECO:0000313" key="1">
    <source>
        <dbReference type="EMBL" id="KAK1868663.1"/>
    </source>
</evidence>
<proteinExistence type="predicted"/>
<organism evidence="1 2">
    <name type="scientific">Pyropia yezoensis</name>
    <name type="common">Susabi-nori</name>
    <name type="synonym">Porphyra yezoensis</name>
    <dbReference type="NCBI Taxonomy" id="2788"/>
    <lineage>
        <taxon>Eukaryota</taxon>
        <taxon>Rhodophyta</taxon>
        <taxon>Bangiophyceae</taxon>
        <taxon>Bangiales</taxon>
        <taxon>Bangiaceae</taxon>
        <taxon>Pyropia</taxon>
    </lineage>
</organism>
<evidence type="ECO:0000313" key="2">
    <source>
        <dbReference type="Proteomes" id="UP000798662"/>
    </source>
</evidence>
<name>A0ACC3CFM3_PYRYE</name>
<dbReference type="EMBL" id="CM020620">
    <property type="protein sequence ID" value="KAK1868663.1"/>
    <property type="molecule type" value="Genomic_DNA"/>
</dbReference>
<gene>
    <name evidence="1" type="ORF">I4F81_011147</name>
</gene>
<comment type="caution">
    <text evidence="1">The sequence shown here is derived from an EMBL/GenBank/DDBJ whole genome shotgun (WGS) entry which is preliminary data.</text>
</comment>
<keyword evidence="2" id="KW-1185">Reference proteome</keyword>
<protein>
    <submittedName>
        <fullName evidence="1">Uncharacterized protein</fullName>
    </submittedName>
</protein>
<accession>A0ACC3CFM3</accession>
<dbReference type="Proteomes" id="UP000798662">
    <property type="component" value="Chromosome 3"/>
</dbReference>
<reference evidence="1" key="1">
    <citation type="submission" date="2019-11" db="EMBL/GenBank/DDBJ databases">
        <title>Nori genome reveals adaptations in red seaweeds to the harsh intertidal environment.</title>
        <authorList>
            <person name="Wang D."/>
            <person name="Mao Y."/>
        </authorList>
    </citation>
    <scope>NUCLEOTIDE SEQUENCE</scope>
    <source>
        <tissue evidence="1">Gametophyte</tissue>
    </source>
</reference>
<sequence length="84" mass="8613">MSRPHQRGYPPPNDAAGTAFDGLGLPPPRPPPPTTPAPAAGAGVSGNVASGPPLSLRILYLPDRVVLHDTSFALRGGTRLRATP</sequence>